<feature type="domain" description="PurM-like N-terminal" evidence="3">
    <location>
        <begin position="29"/>
        <end position="141"/>
    </location>
</feature>
<feature type="binding site" evidence="2">
    <location>
        <position position="47"/>
    </location>
    <ligand>
        <name>Mg(2+)</name>
        <dbReference type="ChEBI" id="CHEBI:18420"/>
        <label>2</label>
    </ligand>
</feature>
<feature type="binding site" evidence="2">
    <location>
        <begin position="122"/>
        <end position="123"/>
    </location>
    <ligand>
        <name>ATP</name>
        <dbReference type="ChEBI" id="CHEBI:30616"/>
    </ligand>
</feature>
<feature type="binding site" evidence="2">
    <location>
        <position position="75"/>
    </location>
    <ligand>
        <name>Mg(2+)</name>
        <dbReference type="ChEBI" id="CHEBI:18420"/>
        <label>2</label>
    </ligand>
</feature>
<dbReference type="GO" id="GO:0000287">
    <property type="term" value="F:magnesium ion binding"/>
    <property type="evidence" value="ECO:0007669"/>
    <property type="project" value="UniProtKB-UniRule"/>
</dbReference>
<keyword evidence="2 5" id="KW-0418">Kinase</keyword>
<comment type="caution">
    <text evidence="5">The sequence shown here is derived from an EMBL/GenBank/DDBJ whole genome shotgun (WGS) entry which is preliminary data.</text>
</comment>
<evidence type="ECO:0000256" key="1">
    <source>
        <dbReference type="ARBA" id="ARBA00022977"/>
    </source>
</evidence>
<comment type="caution">
    <text evidence="2">Lacks conserved residue(s) required for the propagation of feature annotation.</text>
</comment>
<feature type="binding site" evidence="2">
    <location>
        <position position="261"/>
    </location>
    <ligand>
        <name>substrate</name>
    </ligand>
</feature>
<dbReference type="CDD" id="cd02194">
    <property type="entry name" value="ThiL"/>
    <property type="match status" value="1"/>
</dbReference>
<dbReference type="InterPro" id="IPR036676">
    <property type="entry name" value="PurM-like_C_sf"/>
</dbReference>
<sequence>MAGDGEFDFIRQRLQPLTEGDPAALDLADDAALLTPGAGEDLVLACDTLVAGVHFLETDTPQVVASRTLRTNLSDLAAMGAVPRAYLSAIAWPRELDADWRAAFTAALHREQAGFGLTLIGGDTTSTPGPLTISLTLVGTVPAGTALRRNGARIGDDVWISGVVGDAGLGLKAAGGAGGDLAACCAAYEAPEPRLALGQALRGFASAAIDVSDGLLADAGHVAMASRCAIRIDVDAVPHSPTAHAWLRDGGQVETLLTSGDDYELLFTASSDDSAALTALGGRLGLSLTRIGAVRDGAGVVAETADGRRLEPQTAGFTHF</sequence>
<feature type="binding site" evidence="2">
    <location>
        <position position="47"/>
    </location>
    <ligand>
        <name>Mg(2+)</name>
        <dbReference type="ChEBI" id="CHEBI:18420"/>
        <label>1</label>
    </ligand>
</feature>
<dbReference type="Proteomes" id="UP000273675">
    <property type="component" value="Unassembled WGS sequence"/>
</dbReference>
<dbReference type="Gene3D" id="3.30.1330.10">
    <property type="entry name" value="PurM-like, N-terminal domain"/>
    <property type="match status" value="1"/>
</dbReference>
<dbReference type="HAMAP" id="MF_02128">
    <property type="entry name" value="TMP_kinase"/>
    <property type="match status" value="1"/>
</dbReference>
<dbReference type="SUPFAM" id="SSF56042">
    <property type="entry name" value="PurM C-terminal domain-like"/>
    <property type="match status" value="1"/>
</dbReference>
<evidence type="ECO:0000259" key="3">
    <source>
        <dbReference type="Pfam" id="PF00586"/>
    </source>
</evidence>
<dbReference type="RefSeq" id="WP_121210150.1">
    <property type="nucleotide sequence ID" value="NZ_RBIM01000002.1"/>
</dbReference>
<dbReference type="NCBIfam" id="TIGR01379">
    <property type="entry name" value="thiL"/>
    <property type="match status" value="1"/>
</dbReference>
<evidence type="ECO:0000259" key="4">
    <source>
        <dbReference type="Pfam" id="PF02769"/>
    </source>
</evidence>
<feature type="binding site" evidence="2">
    <location>
        <position position="210"/>
    </location>
    <ligand>
        <name>Mg(2+)</name>
        <dbReference type="ChEBI" id="CHEBI:18420"/>
        <label>3</label>
    </ligand>
</feature>
<dbReference type="InterPro" id="IPR016188">
    <property type="entry name" value="PurM-like_N"/>
</dbReference>
<dbReference type="GO" id="GO:0009030">
    <property type="term" value="F:thiamine-phosphate kinase activity"/>
    <property type="evidence" value="ECO:0007669"/>
    <property type="project" value="UniProtKB-UniRule"/>
</dbReference>
<feature type="binding site" evidence="2">
    <location>
        <position position="75"/>
    </location>
    <ligand>
        <name>Mg(2+)</name>
        <dbReference type="ChEBI" id="CHEBI:18420"/>
        <label>4</label>
    </ligand>
</feature>
<gene>
    <name evidence="2" type="primary">thiL</name>
    <name evidence="5" type="ORF">C7435_0825</name>
</gene>
<dbReference type="GO" id="GO:0005524">
    <property type="term" value="F:ATP binding"/>
    <property type="evidence" value="ECO:0007669"/>
    <property type="project" value="UniProtKB-UniRule"/>
</dbReference>
<organism evidence="5 6">
    <name type="scientific">Maricaulis maris</name>
    <dbReference type="NCBI Taxonomy" id="74318"/>
    <lineage>
        <taxon>Bacteria</taxon>
        <taxon>Pseudomonadati</taxon>
        <taxon>Pseudomonadota</taxon>
        <taxon>Alphaproteobacteria</taxon>
        <taxon>Maricaulales</taxon>
        <taxon>Maricaulaceae</taxon>
        <taxon>Maricaulis</taxon>
    </lineage>
</organism>
<dbReference type="SUPFAM" id="SSF55326">
    <property type="entry name" value="PurM N-terminal domain-like"/>
    <property type="match status" value="1"/>
</dbReference>
<feature type="binding site" evidence="2">
    <location>
        <position position="149"/>
    </location>
    <ligand>
        <name>ATP</name>
        <dbReference type="ChEBI" id="CHEBI:30616"/>
    </ligand>
</feature>
<dbReference type="PIRSF" id="PIRSF005303">
    <property type="entry name" value="Thiam_monoph_kin"/>
    <property type="match status" value="1"/>
</dbReference>
<feature type="binding site" evidence="2">
    <location>
        <position position="54"/>
    </location>
    <ligand>
        <name>substrate</name>
    </ligand>
</feature>
<dbReference type="Pfam" id="PF02769">
    <property type="entry name" value="AIRS_C"/>
    <property type="match status" value="1"/>
</dbReference>
<feature type="binding site" evidence="2">
    <location>
        <position position="75"/>
    </location>
    <ligand>
        <name>Mg(2+)</name>
        <dbReference type="ChEBI" id="CHEBI:18420"/>
        <label>3</label>
    </ligand>
</feature>
<name>A0A495DJU0_9PROT</name>
<keyword evidence="2" id="KW-0547">Nucleotide-binding</keyword>
<feature type="binding site" evidence="2">
    <location>
        <position position="123"/>
    </location>
    <ligand>
        <name>Mg(2+)</name>
        <dbReference type="ChEBI" id="CHEBI:18420"/>
        <label>1</label>
    </ligand>
</feature>
<feature type="binding site" evidence="2">
    <location>
        <position position="212"/>
    </location>
    <ligand>
        <name>ATP</name>
        <dbReference type="ChEBI" id="CHEBI:30616"/>
    </ligand>
</feature>
<comment type="catalytic activity">
    <reaction evidence="2">
        <text>thiamine phosphate + ATP = thiamine diphosphate + ADP</text>
        <dbReference type="Rhea" id="RHEA:15913"/>
        <dbReference type="ChEBI" id="CHEBI:30616"/>
        <dbReference type="ChEBI" id="CHEBI:37575"/>
        <dbReference type="ChEBI" id="CHEBI:58937"/>
        <dbReference type="ChEBI" id="CHEBI:456216"/>
        <dbReference type="EC" id="2.7.4.16"/>
    </reaction>
</comment>
<dbReference type="EC" id="2.7.4.16" evidence="2"/>
<comment type="similarity">
    <text evidence="2">Belongs to the thiamine-monophosphate kinase family.</text>
</comment>
<reference evidence="5 6" key="1">
    <citation type="submission" date="2018-10" db="EMBL/GenBank/DDBJ databases">
        <title>Genomic Encyclopedia of Type Strains, Phase IV (KMG-IV): sequencing the most valuable type-strain genomes for metagenomic binning, comparative biology and taxonomic classification.</title>
        <authorList>
            <person name="Goeker M."/>
        </authorList>
    </citation>
    <scope>NUCLEOTIDE SEQUENCE [LARGE SCALE GENOMIC DNA]</scope>
    <source>
        <strain evidence="5 6">DSM 4734</strain>
    </source>
</reference>
<dbReference type="InterPro" id="IPR036921">
    <property type="entry name" value="PurM-like_N_sf"/>
</dbReference>
<evidence type="ECO:0000313" key="5">
    <source>
        <dbReference type="EMBL" id="RKR02881.1"/>
    </source>
</evidence>
<dbReference type="UniPathway" id="UPA00060">
    <property type="reaction ID" value="UER00142"/>
</dbReference>
<keyword evidence="2" id="KW-0067">ATP-binding</keyword>
<feature type="binding site" evidence="2">
    <location>
        <position position="213"/>
    </location>
    <ligand>
        <name>Mg(2+)</name>
        <dbReference type="ChEBI" id="CHEBI:18420"/>
        <label>5</label>
    </ligand>
</feature>
<dbReference type="Gene3D" id="3.90.650.10">
    <property type="entry name" value="PurM-like C-terminal domain"/>
    <property type="match status" value="1"/>
</dbReference>
<dbReference type="Pfam" id="PF00586">
    <property type="entry name" value="AIRS"/>
    <property type="match status" value="1"/>
</dbReference>
<dbReference type="PANTHER" id="PTHR30270">
    <property type="entry name" value="THIAMINE-MONOPHOSPHATE KINASE"/>
    <property type="match status" value="1"/>
</dbReference>
<feature type="domain" description="PurM-like C-terminal" evidence="4">
    <location>
        <begin position="200"/>
        <end position="300"/>
    </location>
</feature>
<proteinExistence type="inferred from homology"/>
<comment type="pathway">
    <text evidence="2">Cofactor biosynthesis; thiamine diphosphate biosynthesis; thiamine diphosphate from thiamine phosphate: step 1/1.</text>
</comment>
<dbReference type="GO" id="GO:0009229">
    <property type="term" value="P:thiamine diphosphate biosynthetic process"/>
    <property type="evidence" value="ECO:0007669"/>
    <property type="project" value="UniProtKB-UniRule"/>
</dbReference>
<feature type="binding site" evidence="2">
    <location>
        <position position="317"/>
    </location>
    <ligand>
        <name>substrate</name>
    </ligand>
</feature>
<dbReference type="AlphaFoldDB" id="A0A495DJU0"/>
<keyword evidence="2" id="KW-0808">Transferase</keyword>
<keyword evidence="1 2" id="KW-0784">Thiamine biosynthesis</keyword>
<dbReference type="GO" id="GO:0009228">
    <property type="term" value="P:thiamine biosynthetic process"/>
    <property type="evidence" value="ECO:0007669"/>
    <property type="project" value="UniProtKB-KW"/>
</dbReference>
<comment type="function">
    <text evidence="2">Catalyzes the ATP-dependent phosphorylation of thiamine-monophosphate (TMP) to form thiamine-pyrophosphate (TPP), the active form of vitamin B1.</text>
</comment>
<evidence type="ECO:0000256" key="2">
    <source>
        <dbReference type="HAMAP-Rule" id="MF_02128"/>
    </source>
</evidence>
<accession>A0A495DJU0</accession>
<keyword evidence="2" id="KW-0479">Metal-binding</keyword>
<evidence type="ECO:0000313" key="6">
    <source>
        <dbReference type="Proteomes" id="UP000273675"/>
    </source>
</evidence>
<dbReference type="InterPro" id="IPR010918">
    <property type="entry name" value="PurM-like_C_dom"/>
</dbReference>
<keyword evidence="2" id="KW-0460">Magnesium</keyword>
<dbReference type="InterPro" id="IPR006283">
    <property type="entry name" value="ThiL-like"/>
</dbReference>
<protein>
    <recommendedName>
        <fullName evidence="2">Thiamine-monophosphate kinase</fullName>
        <shortName evidence="2">TMP kinase</shortName>
        <shortName evidence="2">Thiamine-phosphate kinase</shortName>
        <ecNumber evidence="2">2.7.4.16</ecNumber>
    </recommendedName>
</protein>
<feature type="binding site" evidence="2">
    <location>
        <position position="30"/>
    </location>
    <ligand>
        <name>Mg(2+)</name>
        <dbReference type="ChEBI" id="CHEBI:18420"/>
        <label>3</label>
    </ligand>
</feature>
<dbReference type="EMBL" id="RBIM01000002">
    <property type="protein sequence ID" value="RKR02881.1"/>
    <property type="molecule type" value="Genomic_DNA"/>
</dbReference>
<dbReference type="OrthoDB" id="9802811at2"/>
<feature type="binding site" evidence="2">
    <location>
        <position position="30"/>
    </location>
    <ligand>
        <name>Mg(2+)</name>
        <dbReference type="ChEBI" id="CHEBI:18420"/>
        <label>4</label>
    </ligand>
</feature>
<comment type="miscellaneous">
    <text evidence="2">Reaction mechanism of ThiL seems to utilize a direct, inline transfer of the gamma-phosphate of ATP to TMP rather than a phosphorylated enzyme intermediate.</text>
</comment>
<dbReference type="PANTHER" id="PTHR30270:SF0">
    <property type="entry name" value="THIAMINE-MONOPHOSPHATE KINASE"/>
    <property type="match status" value="1"/>
</dbReference>